<keyword evidence="6 8" id="KW-0067">ATP-binding</keyword>
<evidence type="ECO:0000256" key="2">
    <source>
        <dbReference type="ARBA" id="ARBA00022490"/>
    </source>
</evidence>
<evidence type="ECO:0000256" key="4">
    <source>
        <dbReference type="ARBA" id="ARBA00022694"/>
    </source>
</evidence>
<dbReference type="RefSeq" id="WP_184659551.1">
    <property type="nucleotide sequence ID" value="NZ_CP031518.1"/>
</dbReference>
<evidence type="ECO:0000259" key="9">
    <source>
        <dbReference type="Pfam" id="PF01171"/>
    </source>
</evidence>
<dbReference type="SUPFAM" id="SSF52402">
    <property type="entry name" value="Adenine nucleotide alpha hydrolases-like"/>
    <property type="match status" value="1"/>
</dbReference>
<keyword evidence="5 8" id="KW-0547">Nucleotide-binding</keyword>
<dbReference type="GO" id="GO:0005737">
    <property type="term" value="C:cytoplasm"/>
    <property type="evidence" value="ECO:0007669"/>
    <property type="project" value="UniProtKB-SubCell"/>
</dbReference>
<evidence type="ECO:0000256" key="6">
    <source>
        <dbReference type="ARBA" id="ARBA00022840"/>
    </source>
</evidence>
<proteinExistence type="inferred from homology"/>
<dbReference type="EMBL" id="JACHFQ010000005">
    <property type="protein sequence ID" value="MBB5226365.1"/>
    <property type="molecule type" value="Genomic_DNA"/>
</dbReference>
<accession>A0A7W8G9L6</accession>
<dbReference type="InterPro" id="IPR012795">
    <property type="entry name" value="tRNA_Ile_lys_synt_N"/>
</dbReference>
<dbReference type="SUPFAM" id="SSF56037">
    <property type="entry name" value="PheT/TilS domain"/>
    <property type="match status" value="1"/>
</dbReference>
<dbReference type="GO" id="GO:0005524">
    <property type="term" value="F:ATP binding"/>
    <property type="evidence" value="ECO:0007669"/>
    <property type="project" value="UniProtKB-UniRule"/>
</dbReference>
<keyword evidence="11" id="KW-1185">Reference proteome</keyword>
<dbReference type="CDD" id="cd01992">
    <property type="entry name" value="TilS_N"/>
    <property type="match status" value="1"/>
</dbReference>
<dbReference type="Proteomes" id="UP000518887">
    <property type="component" value="Unassembled WGS sequence"/>
</dbReference>
<evidence type="ECO:0000256" key="1">
    <source>
        <dbReference type="ARBA" id="ARBA00004496"/>
    </source>
</evidence>
<comment type="subcellular location">
    <subcellularLocation>
        <location evidence="1 8">Cytoplasm</location>
    </subcellularLocation>
</comment>
<dbReference type="NCBIfam" id="TIGR02432">
    <property type="entry name" value="lysidine_TilS_N"/>
    <property type="match status" value="1"/>
</dbReference>
<dbReference type="GO" id="GO:0032267">
    <property type="term" value="F:tRNA(Ile)-lysidine synthase activity"/>
    <property type="evidence" value="ECO:0007669"/>
    <property type="project" value="UniProtKB-EC"/>
</dbReference>
<dbReference type="EC" id="6.3.4.19" evidence="8"/>
<dbReference type="InterPro" id="IPR012796">
    <property type="entry name" value="Lysidine-tRNA-synth_C"/>
</dbReference>
<dbReference type="PANTHER" id="PTHR43033:SF1">
    <property type="entry name" value="TRNA(ILE)-LYSIDINE SYNTHASE-RELATED"/>
    <property type="match status" value="1"/>
</dbReference>
<feature type="domain" description="tRNA(Ile)-lysidine/2-thiocytidine synthase N-terminal" evidence="9">
    <location>
        <begin position="32"/>
        <end position="212"/>
    </location>
</feature>
<protein>
    <recommendedName>
        <fullName evidence="8">tRNA(Ile)-lysidine synthase</fullName>
        <ecNumber evidence="8">6.3.4.19</ecNumber>
    </recommendedName>
    <alternativeName>
        <fullName evidence="8">tRNA(Ile)-2-lysyl-cytidine synthase</fullName>
    </alternativeName>
    <alternativeName>
        <fullName evidence="8">tRNA(Ile)-lysidine synthetase</fullName>
    </alternativeName>
</protein>
<name>A0A7W8G9L6_9SPIR</name>
<comment type="similarity">
    <text evidence="8">Belongs to the tRNA(Ile)-lysidine synthase family.</text>
</comment>
<evidence type="ECO:0000256" key="7">
    <source>
        <dbReference type="ARBA" id="ARBA00048539"/>
    </source>
</evidence>
<dbReference type="Gene3D" id="3.40.50.620">
    <property type="entry name" value="HUPs"/>
    <property type="match status" value="1"/>
</dbReference>
<comment type="function">
    <text evidence="8">Ligates lysine onto the cytidine present at position 34 of the AUA codon-specific tRNA(Ile) that contains the anticodon CAU, in an ATP-dependent manner. Cytidine is converted to lysidine, thus changing the amino acid specificity of the tRNA from methionine to isoleucine.</text>
</comment>
<reference evidence="10 11" key="1">
    <citation type="submission" date="2020-08" db="EMBL/GenBank/DDBJ databases">
        <title>Genomic Encyclopedia of Type Strains, Phase IV (KMG-IV): sequencing the most valuable type-strain genomes for metagenomic binning, comparative biology and taxonomic classification.</title>
        <authorList>
            <person name="Goeker M."/>
        </authorList>
    </citation>
    <scope>NUCLEOTIDE SEQUENCE [LARGE SCALE GENOMIC DNA]</scope>
    <source>
        <strain evidence="10 11">DSM 103462</strain>
    </source>
</reference>
<dbReference type="InterPro" id="IPR011063">
    <property type="entry name" value="TilS/TtcA_N"/>
</dbReference>
<comment type="catalytic activity">
    <reaction evidence="7 8">
        <text>cytidine(34) in tRNA(Ile2) + L-lysine + ATP = lysidine(34) in tRNA(Ile2) + AMP + diphosphate + H(+)</text>
        <dbReference type="Rhea" id="RHEA:43744"/>
        <dbReference type="Rhea" id="RHEA-COMP:10625"/>
        <dbReference type="Rhea" id="RHEA-COMP:10670"/>
        <dbReference type="ChEBI" id="CHEBI:15378"/>
        <dbReference type="ChEBI" id="CHEBI:30616"/>
        <dbReference type="ChEBI" id="CHEBI:32551"/>
        <dbReference type="ChEBI" id="CHEBI:33019"/>
        <dbReference type="ChEBI" id="CHEBI:82748"/>
        <dbReference type="ChEBI" id="CHEBI:83665"/>
        <dbReference type="ChEBI" id="CHEBI:456215"/>
        <dbReference type="EC" id="6.3.4.19"/>
    </reaction>
</comment>
<feature type="binding site" evidence="8">
    <location>
        <begin position="36"/>
        <end position="41"/>
    </location>
    <ligand>
        <name>ATP</name>
        <dbReference type="ChEBI" id="CHEBI:30616"/>
    </ligand>
</feature>
<evidence type="ECO:0000256" key="8">
    <source>
        <dbReference type="HAMAP-Rule" id="MF_01161"/>
    </source>
</evidence>
<keyword evidence="2 8" id="KW-0963">Cytoplasm</keyword>
<keyword evidence="3 8" id="KW-0436">Ligase</keyword>
<dbReference type="PANTHER" id="PTHR43033">
    <property type="entry name" value="TRNA(ILE)-LYSIDINE SYNTHASE-RELATED"/>
    <property type="match status" value="1"/>
</dbReference>
<organism evidence="10 11">
    <name type="scientific">Treponema ruminis</name>
    <dbReference type="NCBI Taxonomy" id="744515"/>
    <lineage>
        <taxon>Bacteria</taxon>
        <taxon>Pseudomonadati</taxon>
        <taxon>Spirochaetota</taxon>
        <taxon>Spirochaetia</taxon>
        <taxon>Spirochaetales</taxon>
        <taxon>Treponemataceae</taxon>
        <taxon>Treponema</taxon>
    </lineage>
</organism>
<dbReference type="Pfam" id="PF01171">
    <property type="entry name" value="ATP_bind_3"/>
    <property type="match status" value="1"/>
</dbReference>
<sequence length="479" mass="53613">MLDATKFEKKVLDGLKSCGIEAAAISEKSPLGIAVSGGADSISLLLSLASIFDSSFLRVITLDHGIRSEEESGGDVDFVRNLCGKLGIRLYIEKIEHGKIEGLAKKSSESVEGLARKLRYEAFESFIQNENLLALCLAHNQNDQCETLLMRFLQGSGCEGMGGIEYVRGKYIRPMLEISRSEIESYLSLKNQSWRTDATNSDTHYLRNRVRNILVPLLDENFPGWQKAVLLGGKKSRADENYFASEIESKKGSLVKSVSEGVEPKSALRGNSSLKIDRRAFYSLEPALQRRIFFDSLNQLGFGSRFPFRVFEKILTWKEEKTQKISFDKVLLSLDSDNLVIEILECEKSLENEGSYIESGFSFILKEAGDSFEIENLLVRAQKSPDSQSILLSVEKNDDGEKISFPVSLPLLVRSPLAGDEIQTSDGKSKLLSDIFTDWKIPKNQRDRILVLENLSSPSKNSLKALLAFHLAFKNWIVE</sequence>
<dbReference type="InterPro" id="IPR014729">
    <property type="entry name" value="Rossmann-like_a/b/a_fold"/>
</dbReference>
<dbReference type="GO" id="GO:0006400">
    <property type="term" value="P:tRNA modification"/>
    <property type="evidence" value="ECO:0007669"/>
    <property type="project" value="UniProtKB-UniRule"/>
</dbReference>
<gene>
    <name evidence="8" type="primary">tilS</name>
    <name evidence="10" type="ORF">HNP76_001738</name>
</gene>
<comment type="domain">
    <text evidence="8">The N-terminal region contains the highly conserved SGGXDS motif, predicted to be a P-loop motif involved in ATP binding.</text>
</comment>
<dbReference type="InterPro" id="IPR012094">
    <property type="entry name" value="tRNA_Ile_lys_synt"/>
</dbReference>
<evidence type="ECO:0000313" key="10">
    <source>
        <dbReference type="EMBL" id="MBB5226365.1"/>
    </source>
</evidence>
<keyword evidence="4 8" id="KW-0819">tRNA processing</keyword>
<dbReference type="HAMAP" id="MF_01161">
    <property type="entry name" value="tRNA_Ile_lys_synt"/>
    <property type="match status" value="1"/>
</dbReference>
<dbReference type="NCBIfam" id="TIGR02433">
    <property type="entry name" value="lysidine_TilS_C"/>
    <property type="match status" value="1"/>
</dbReference>
<evidence type="ECO:0000256" key="3">
    <source>
        <dbReference type="ARBA" id="ARBA00022598"/>
    </source>
</evidence>
<evidence type="ECO:0000256" key="5">
    <source>
        <dbReference type="ARBA" id="ARBA00022741"/>
    </source>
</evidence>
<comment type="caution">
    <text evidence="10">The sequence shown here is derived from an EMBL/GenBank/DDBJ whole genome shotgun (WGS) entry which is preliminary data.</text>
</comment>
<dbReference type="AlphaFoldDB" id="A0A7W8G9L6"/>
<evidence type="ECO:0000313" key="11">
    <source>
        <dbReference type="Proteomes" id="UP000518887"/>
    </source>
</evidence>